<protein>
    <submittedName>
        <fullName evidence="2">Uncharacterized protein</fullName>
    </submittedName>
</protein>
<feature type="region of interest" description="Disordered" evidence="1">
    <location>
        <begin position="1"/>
        <end position="55"/>
    </location>
</feature>
<feature type="region of interest" description="Disordered" evidence="1">
    <location>
        <begin position="329"/>
        <end position="397"/>
    </location>
</feature>
<evidence type="ECO:0000313" key="2">
    <source>
        <dbReference type="EMBL" id="KAK9827511.1"/>
    </source>
</evidence>
<keyword evidence="3" id="KW-1185">Reference proteome</keyword>
<organism evidence="2 3">
    <name type="scientific">Apatococcus lobatus</name>
    <dbReference type="NCBI Taxonomy" id="904363"/>
    <lineage>
        <taxon>Eukaryota</taxon>
        <taxon>Viridiplantae</taxon>
        <taxon>Chlorophyta</taxon>
        <taxon>core chlorophytes</taxon>
        <taxon>Trebouxiophyceae</taxon>
        <taxon>Chlorellales</taxon>
        <taxon>Chlorellaceae</taxon>
        <taxon>Apatococcus</taxon>
    </lineage>
</organism>
<comment type="caution">
    <text evidence="2">The sequence shown here is derived from an EMBL/GenBank/DDBJ whole genome shotgun (WGS) entry which is preliminary data.</text>
</comment>
<feature type="compositionally biased region" description="Polar residues" evidence="1">
    <location>
        <begin position="1"/>
        <end position="20"/>
    </location>
</feature>
<reference evidence="2 3" key="1">
    <citation type="journal article" date="2024" name="Nat. Commun.">
        <title>Phylogenomics reveals the evolutionary origins of lichenization in chlorophyte algae.</title>
        <authorList>
            <person name="Puginier C."/>
            <person name="Libourel C."/>
            <person name="Otte J."/>
            <person name="Skaloud P."/>
            <person name="Haon M."/>
            <person name="Grisel S."/>
            <person name="Petersen M."/>
            <person name="Berrin J.G."/>
            <person name="Delaux P.M."/>
            <person name="Dal Grande F."/>
            <person name="Keller J."/>
        </authorList>
    </citation>
    <scope>NUCLEOTIDE SEQUENCE [LARGE SCALE GENOMIC DNA]</scope>
    <source>
        <strain evidence="2 3">SAG 2145</strain>
    </source>
</reference>
<feature type="compositionally biased region" description="Polar residues" evidence="1">
    <location>
        <begin position="45"/>
        <end position="55"/>
    </location>
</feature>
<dbReference type="Proteomes" id="UP001438707">
    <property type="component" value="Unassembled WGS sequence"/>
</dbReference>
<dbReference type="Pfam" id="PF09713">
    <property type="entry name" value="A_thal_3526"/>
    <property type="match status" value="1"/>
</dbReference>
<dbReference type="InterPro" id="IPR006476">
    <property type="entry name" value="CHP01589_pln"/>
</dbReference>
<feature type="compositionally biased region" description="Polar residues" evidence="1">
    <location>
        <begin position="285"/>
        <end position="297"/>
    </location>
</feature>
<sequence length="495" mass="51301">MAAATSATLASDQQQRSDPTGSIGMVGGADFNFDDDIDPGLMGSPSISETGSQAGVTSLAHQGSISNASDLLMHQGLRQHAAANQQLQQSGGQLGQGNGFGQDPLGANAEDRKVSTSDIQLVQNLIERCMQLYMSQAEVVVSLEEQASIERGFTALVWQKLEEQNEDFFRAYYTRLKLKDQIVLFNHLLEQQVQMVHRIRASAAWMAPNGMHMMGPRPGMMIPGMPITGQPPAQGSLSMGAMMNSGMLLPSHQQPLTIAPLPGGQTPHQQGIPGMHLGFMPDGSQPLTSLPQPTDPFTSPLLSGAPLSLPGHQQGFPGASGVLPASGGPIGGMGGLQRPDGFTPGAEAQGVGAATSSAAQQQDPTGDPTLGAHRAGRTGELLGMPSHLHSSTGDLAGMLPNLSPARGPMVGAPGSTGAAAQAHDNAGDLTNIPRNFSLSDLGIGLDHDADQMGFGGLMHTGGHSDGHAGMHDLPHTFSLSELAGLGEEEDEQGES</sequence>
<feature type="compositionally biased region" description="Polar residues" evidence="1">
    <location>
        <begin position="354"/>
        <end position="364"/>
    </location>
</feature>
<dbReference type="PANTHER" id="PTHR31871">
    <property type="entry name" value="OS02G0137100 PROTEIN"/>
    <property type="match status" value="1"/>
</dbReference>
<dbReference type="EMBL" id="JALJOS010000018">
    <property type="protein sequence ID" value="KAK9827511.1"/>
    <property type="molecule type" value="Genomic_DNA"/>
</dbReference>
<proteinExistence type="predicted"/>
<accession>A0AAW1R252</accession>
<feature type="region of interest" description="Disordered" evidence="1">
    <location>
        <begin position="87"/>
        <end position="113"/>
    </location>
</feature>
<evidence type="ECO:0000313" key="3">
    <source>
        <dbReference type="Proteomes" id="UP001438707"/>
    </source>
</evidence>
<dbReference type="PANTHER" id="PTHR31871:SF1">
    <property type="entry name" value="HISTIDINE-TRNA LIGASE"/>
    <property type="match status" value="1"/>
</dbReference>
<feature type="region of interest" description="Disordered" evidence="1">
    <location>
        <begin position="279"/>
        <end position="303"/>
    </location>
</feature>
<dbReference type="AlphaFoldDB" id="A0AAW1R252"/>
<evidence type="ECO:0000256" key="1">
    <source>
        <dbReference type="SAM" id="MobiDB-lite"/>
    </source>
</evidence>
<name>A0AAW1R252_9CHLO</name>
<gene>
    <name evidence="2" type="ORF">WJX74_006873</name>
</gene>
<dbReference type="NCBIfam" id="TIGR01589">
    <property type="entry name" value="A_thal_3526"/>
    <property type="match status" value="1"/>
</dbReference>